<sequence length="115" mass="12254">MAEETSRTSRSSVRRESAGVGDIVDLVKDYAKQETLGPLKGAGRWLALGSAGATFIGLGLVLVLLGILRLLQTELHAFDGGFSWVPYVIVLALCLGMAWVALSRVKKATLGKEPN</sequence>
<dbReference type="EMBL" id="CAEZYH010000027">
    <property type="protein sequence ID" value="CAB4718263.1"/>
    <property type="molecule type" value="Genomic_DNA"/>
</dbReference>
<protein>
    <submittedName>
        <fullName evidence="5">Unannotated protein</fullName>
    </submittedName>
</protein>
<evidence type="ECO:0000313" key="4">
    <source>
        <dbReference type="EMBL" id="CAB4794713.1"/>
    </source>
</evidence>
<evidence type="ECO:0000313" key="6">
    <source>
        <dbReference type="EMBL" id="CAB4901741.1"/>
    </source>
</evidence>
<proteinExistence type="predicted"/>
<evidence type="ECO:0000313" key="5">
    <source>
        <dbReference type="EMBL" id="CAB4880518.1"/>
    </source>
</evidence>
<dbReference type="EMBL" id="CAFBMF010000056">
    <property type="protein sequence ID" value="CAB4901741.1"/>
    <property type="molecule type" value="Genomic_DNA"/>
</dbReference>
<organism evidence="5">
    <name type="scientific">freshwater metagenome</name>
    <dbReference type="NCBI Taxonomy" id="449393"/>
    <lineage>
        <taxon>unclassified sequences</taxon>
        <taxon>metagenomes</taxon>
        <taxon>ecological metagenomes</taxon>
    </lineage>
</organism>
<dbReference type="EMBL" id="CAEZZP010000120">
    <property type="protein sequence ID" value="CAB4782135.1"/>
    <property type="molecule type" value="Genomic_DNA"/>
</dbReference>
<gene>
    <name evidence="2" type="ORF">UFOPK2658_00840</name>
    <name evidence="3" type="ORF">UFOPK2880_01514</name>
    <name evidence="4" type="ORF">UFOPK3004_00279</name>
    <name evidence="5" type="ORF">UFOPK3304_01600</name>
    <name evidence="6" type="ORF">UFOPK3494_00974</name>
    <name evidence="7" type="ORF">UFOPK4134_00768</name>
</gene>
<dbReference type="EMBL" id="CAFAAL010000012">
    <property type="protein sequence ID" value="CAB4794713.1"/>
    <property type="molecule type" value="Genomic_DNA"/>
</dbReference>
<keyword evidence="1" id="KW-0812">Transmembrane</keyword>
<dbReference type="EMBL" id="CAFBPS010000045">
    <property type="protein sequence ID" value="CAB5028720.1"/>
    <property type="molecule type" value="Genomic_DNA"/>
</dbReference>
<evidence type="ECO:0000313" key="2">
    <source>
        <dbReference type="EMBL" id="CAB4718263.1"/>
    </source>
</evidence>
<accession>A0A6J7EFM5</accession>
<keyword evidence="1" id="KW-0472">Membrane</keyword>
<dbReference type="AlphaFoldDB" id="A0A6J7EFM5"/>
<feature type="transmembrane region" description="Helical" evidence="1">
    <location>
        <begin position="84"/>
        <end position="102"/>
    </location>
</feature>
<feature type="transmembrane region" description="Helical" evidence="1">
    <location>
        <begin position="45"/>
        <end position="72"/>
    </location>
</feature>
<evidence type="ECO:0000313" key="7">
    <source>
        <dbReference type="EMBL" id="CAB5028720.1"/>
    </source>
</evidence>
<evidence type="ECO:0000256" key="1">
    <source>
        <dbReference type="SAM" id="Phobius"/>
    </source>
</evidence>
<keyword evidence="1" id="KW-1133">Transmembrane helix</keyword>
<dbReference type="EMBL" id="CAFBLJ010000116">
    <property type="protein sequence ID" value="CAB4880518.1"/>
    <property type="molecule type" value="Genomic_DNA"/>
</dbReference>
<evidence type="ECO:0000313" key="3">
    <source>
        <dbReference type="EMBL" id="CAB4782135.1"/>
    </source>
</evidence>
<name>A0A6J7EFM5_9ZZZZ</name>
<reference evidence="5" key="1">
    <citation type="submission" date="2020-05" db="EMBL/GenBank/DDBJ databases">
        <authorList>
            <person name="Chiriac C."/>
            <person name="Salcher M."/>
            <person name="Ghai R."/>
            <person name="Kavagutti S V."/>
        </authorList>
    </citation>
    <scope>NUCLEOTIDE SEQUENCE</scope>
</reference>